<protein>
    <submittedName>
        <fullName evidence="6">GntR family transcriptional regulator</fullName>
    </submittedName>
</protein>
<evidence type="ECO:0000256" key="1">
    <source>
        <dbReference type="ARBA" id="ARBA00023015"/>
    </source>
</evidence>
<evidence type="ECO:0000256" key="2">
    <source>
        <dbReference type="ARBA" id="ARBA00023125"/>
    </source>
</evidence>
<sequence>MENSRRNSLGRGHTPKTRDESAVERLYLELRDRAMRYDFRPGTRINEQALGRELGVSRAPLREALNRLEAEGLLTFVMNKGFFRKNISVDEVLDLYQVRIALERRAVFLALRRATDNEIQAVQEYWSSVMANSSGMTSADLLIADEEFHRRLIGLAKNKELSGFMEIITRRIHIARNIDIEQSAWNAKAFDAHYEVLRCLRNRDEKGALACITEHIDMSRERAVQIAREMVAKFFLSGATQADEPIRLPGSVGINEPDQ</sequence>
<dbReference type="InterPro" id="IPR008920">
    <property type="entry name" value="TF_FadR/GntR_C"/>
</dbReference>
<keyword evidence="3" id="KW-0804">Transcription</keyword>
<dbReference type="EMBL" id="JAUZQE010000002">
    <property type="protein sequence ID" value="MDR4124642.1"/>
    <property type="molecule type" value="Genomic_DNA"/>
</dbReference>
<dbReference type="Proteomes" id="UP001232156">
    <property type="component" value="Unassembled WGS sequence"/>
</dbReference>
<evidence type="ECO:0000256" key="4">
    <source>
        <dbReference type="SAM" id="MobiDB-lite"/>
    </source>
</evidence>
<dbReference type="PRINTS" id="PR00035">
    <property type="entry name" value="HTHGNTR"/>
</dbReference>
<proteinExistence type="predicted"/>
<dbReference type="SUPFAM" id="SSF46785">
    <property type="entry name" value="Winged helix' DNA-binding domain"/>
    <property type="match status" value="1"/>
</dbReference>
<accession>A0ABU1D2Y4</accession>
<feature type="domain" description="HTH gntR-type" evidence="5">
    <location>
        <begin position="20"/>
        <end position="87"/>
    </location>
</feature>
<organism evidence="6 7">
    <name type="scientific">Yanghanlia caeni</name>
    <dbReference type="NCBI Taxonomy" id="3064283"/>
    <lineage>
        <taxon>Bacteria</taxon>
        <taxon>Pseudomonadati</taxon>
        <taxon>Pseudomonadota</taxon>
        <taxon>Betaproteobacteria</taxon>
        <taxon>Burkholderiales</taxon>
        <taxon>Alcaligenaceae</taxon>
        <taxon>Yanghanlia</taxon>
    </lineage>
</organism>
<name>A0ABU1D2Y4_9BURK</name>
<dbReference type="PROSITE" id="PS50949">
    <property type="entry name" value="HTH_GNTR"/>
    <property type="match status" value="1"/>
</dbReference>
<dbReference type="InterPro" id="IPR036390">
    <property type="entry name" value="WH_DNA-bd_sf"/>
</dbReference>
<dbReference type="SUPFAM" id="SSF48008">
    <property type="entry name" value="GntR ligand-binding domain-like"/>
    <property type="match status" value="1"/>
</dbReference>
<dbReference type="PANTHER" id="PTHR43537:SF45">
    <property type="entry name" value="GNTR FAMILY REGULATORY PROTEIN"/>
    <property type="match status" value="1"/>
</dbReference>
<evidence type="ECO:0000256" key="3">
    <source>
        <dbReference type="ARBA" id="ARBA00023163"/>
    </source>
</evidence>
<dbReference type="RefSeq" id="WP_347286264.1">
    <property type="nucleotide sequence ID" value="NZ_JAUZQE010000002.1"/>
</dbReference>
<gene>
    <name evidence="6" type="ORF">Q8947_01410</name>
</gene>
<dbReference type="PANTHER" id="PTHR43537">
    <property type="entry name" value="TRANSCRIPTIONAL REGULATOR, GNTR FAMILY"/>
    <property type="match status" value="1"/>
</dbReference>
<evidence type="ECO:0000259" key="5">
    <source>
        <dbReference type="PROSITE" id="PS50949"/>
    </source>
</evidence>
<dbReference type="Gene3D" id="1.20.120.530">
    <property type="entry name" value="GntR ligand-binding domain-like"/>
    <property type="match status" value="1"/>
</dbReference>
<keyword evidence="1" id="KW-0805">Transcription regulation</keyword>
<dbReference type="InterPro" id="IPR036388">
    <property type="entry name" value="WH-like_DNA-bd_sf"/>
</dbReference>
<dbReference type="InterPro" id="IPR011711">
    <property type="entry name" value="GntR_C"/>
</dbReference>
<dbReference type="InterPro" id="IPR000524">
    <property type="entry name" value="Tscrpt_reg_HTH_GntR"/>
</dbReference>
<dbReference type="Gene3D" id="1.10.10.10">
    <property type="entry name" value="Winged helix-like DNA-binding domain superfamily/Winged helix DNA-binding domain"/>
    <property type="match status" value="1"/>
</dbReference>
<feature type="region of interest" description="Disordered" evidence="4">
    <location>
        <begin position="1"/>
        <end position="20"/>
    </location>
</feature>
<keyword evidence="7" id="KW-1185">Reference proteome</keyword>
<keyword evidence="2" id="KW-0238">DNA-binding</keyword>
<dbReference type="Pfam" id="PF07729">
    <property type="entry name" value="FCD"/>
    <property type="match status" value="1"/>
</dbReference>
<evidence type="ECO:0000313" key="7">
    <source>
        <dbReference type="Proteomes" id="UP001232156"/>
    </source>
</evidence>
<dbReference type="Pfam" id="PF00392">
    <property type="entry name" value="GntR"/>
    <property type="match status" value="1"/>
</dbReference>
<evidence type="ECO:0000313" key="6">
    <source>
        <dbReference type="EMBL" id="MDR4124642.1"/>
    </source>
</evidence>
<dbReference type="SMART" id="SM00895">
    <property type="entry name" value="FCD"/>
    <property type="match status" value="1"/>
</dbReference>
<reference evidence="6 7" key="1">
    <citation type="submission" date="2023-08" db="EMBL/GenBank/DDBJ databases">
        <title>Alcaligenaceae gen. nov., a novel taxon isolated from the sludge of Yixing Pesticide Factory.</title>
        <authorList>
            <person name="Ruan L."/>
        </authorList>
    </citation>
    <scope>NUCLEOTIDE SEQUENCE [LARGE SCALE GENOMIC DNA]</scope>
    <source>
        <strain evidence="6 7">LG-2</strain>
    </source>
</reference>
<dbReference type="SMART" id="SM00345">
    <property type="entry name" value="HTH_GNTR"/>
    <property type="match status" value="1"/>
</dbReference>
<comment type="caution">
    <text evidence="6">The sequence shown here is derived from an EMBL/GenBank/DDBJ whole genome shotgun (WGS) entry which is preliminary data.</text>
</comment>